<dbReference type="SUPFAM" id="SSF53623">
    <property type="entry name" value="MurD-like peptide ligases, catalytic domain"/>
    <property type="match status" value="1"/>
</dbReference>
<protein>
    <recommendedName>
        <fullName evidence="8">Dihydrofolate synthase/folylpolyglutamate synthase</fullName>
        <ecNumber evidence="6">6.3.2.12</ecNumber>
        <ecNumber evidence="7">6.3.2.17</ecNumber>
    </recommendedName>
    <alternativeName>
        <fullName evidence="17">Folylpoly-gamma-glutamate synthetase-dihydrofolate synthetase</fullName>
    </alternativeName>
    <alternativeName>
        <fullName evidence="15">Folylpolyglutamate synthetase</fullName>
    </alternativeName>
    <alternativeName>
        <fullName evidence="16">Tetrahydrofolylpolyglutamate synthase</fullName>
    </alternativeName>
</protein>
<keyword evidence="25" id="KW-1185">Reference proteome</keyword>
<dbReference type="Pfam" id="PF02875">
    <property type="entry name" value="Mur_ligase_C"/>
    <property type="match status" value="1"/>
</dbReference>
<evidence type="ECO:0000256" key="12">
    <source>
        <dbReference type="ARBA" id="ARBA00022840"/>
    </source>
</evidence>
<dbReference type="InterPro" id="IPR004101">
    <property type="entry name" value="Mur_ligase_C"/>
</dbReference>
<evidence type="ECO:0000256" key="8">
    <source>
        <dbReference type="ARBA" id="ARBA00019357"/>
    </source>
</evidence>
<organism evidence="24 25">
    <name type="scientific">Patiriisocius marinistellae</name>
    <dbReference type="NCBI Taxonomy" id="2494560"/>
    <lineage>
        <taxon>Bacteria</taxon>
        <taxon>Pseudomonadati</taxon>
        <taxon>Bacteroidota</taxon>
        <taxon>Flavobacteriia</taxon>
        <taxon>Flavobacteriales</taxon>
        <taxon>Flavobacteriaceae</taxon>
        <taxon>Patiriisocius</taxon>
    </lineage>
</organism>
<gene>
    <name evidence="24" type="primary">folC</name>
    <name evidence="24" type="ORF">ULMS_10790</name>
</gene>
<dbReference type="EC" id="6.3.2.12" evidence="6"/>
<dbReference type="GO" id="GO:0005737">
    <property type="term" value="C:cytoplasm"/>
    <property type="evidence" value="ECO:0007669"/>
    <property type="project" value="TreeGrafter"/>
</dbReference>
<dbReference type="GO" id="GO:0046656">
    <property type="term" value="P:folic acid biosynthetic process"/>
    <property type="evidence" value="ECO:0007669"/>
    <property type="project" value="UniProtKB-KW"/>
</dbReference>
<evidence type="ECO:0000256" key="7">
    <source>
        <dbReference type="ARBA" id="ARBA00013025"/>
    </source>
</evidence>
<dbReference type="FunFam" id="3.40.1190.10:FF:000011">
    <property type="entry name" value="Folylpolyglutamate synthase/dihydrofolate synthase"/>
    <property type="match status" value="1"/>
</dbReference>
<evidence type="ECO:0000256" key="14">
    <source>
        <dbReference type="ARBA" id="ARBA00022909"/>
    </source>
</evidence>
<keyword evidence="11" id="KW-0547">Nucleotide-binding</keyword>
<feature type="domain" description="Mur ligase central" evidence="23">
    <location>
        <begin position="36"/>
        <end position="245"/>
    </location>
</feature>
<evidence type="ECO:0000256" key="4">
    <source>
        <dbReference type="ARBA" id="ARBA00005150"/>
    </source>
</evidence>
<comment type="caution">
    <text evidence="24">The sequence shown here is derived from an EMBL/GenBank/DDBJ whole genome shotgun (WGS) entry which is preliminary data.</text>
</comment>
<evidence type="ECO:0000313" key="24">
    <source>
        <dbReference type="EMBL" id="GEQ85571.1"/>
    </source>
</evidence>
<dbReference type="Gene3D" id="3.90.190.20">
    <property type="entry name" value="Mur ligase, C-terminal domain"/>
    <property type="match status" value="1"/>
</dbReference>
<dbReference type="InterPro" id="IPR013221">
    <property type="entry name" value="Mur_ligase_cen"/>
</dbReference>
<comment type="catalytic activity">
    <reaction evidence="20">
        <text>(6R)-5,10-methylenetetrahydrofolyl-(gamma-L-Glu)(n) + L-glutamate + ATP = (6R)-5,10-methylenetetrahydrofolyl-(gamma-L-Glu)(n+1) + ADP + phosphate + H(+)</text>
        <dbReference type="Rhea" id="RHEA:51912"/>
        <dbReference type="Rhea" id="RHEA-COMP:13257"/>
        <dbReference type="Rhea" id="RHEA-COMP:13258"/>
        <dbReference type="ChEBI" id="CHEBI:15378"/>
        <dbReference type="ChEBI" id="CHEBI:29985"/>
        <dbReference type="ChEBI" id="CHEBI:30616"/>
        <dbReference type="ChEBI" id="CHEBI:43474"/>
        <dbReference type="ChEBI" id="CHEBI:136572"/>
        <dbReference type="ChEBI" id="CHEBI:456216"/>
        <dbReference type="EC" id="6.3.2.17"/>
    </reaction>
</comment>
<dbReference type="PANTHER" id="PTHR11136">
    <property type="entry name" value="FOLYLPOLYGLUTAMATE SYNTHASE-RELATED"/>
    <property type="match status" value="1"/>
</dbReference>
<comment type="catalytic activity">
    <reaction evidence="18">
        <text>(6S)-5,6,7,8-tetrahydrofolyl-(gamma-L-Glu)(n) + L-glutamate + ATP = (6S)-5,6,7,8-tetrahydrofolyl-(gamma-L-Glu)(n+1) + ADP + phosphate + H(+)</text>
        <dbReference type="Rhea" id="RHEA:10580"/>
        <dbReference type="Rhea" id="RHEA-COMP:14738"/>
        <dbReference type="Rhea" id="RHEA-COMP:14740"/>
        <dbReference type="ChEBI" id="CHEBI:15378"/>
        <dbReference type="ChEBI" id="CHEBI:29985"/>
        <dbReference type="ChEBI" id="CHEBI:30616"/>
        <dbReference type="ChEBI" id="CHEBI:43474"/>
        <dbReference type="ChEBI" id="CHEBI:141005"/>
        <dbReference type="ChEBI" id="CHEBI:456216"/>
        <dbReference type="EC" id="6.3.2.17"/>
    </reaction>
</comment>
<dbReference type="GO" id="GO:0008841">
    <property type="term" value="F:dihydrofolate synthase activity"/>
    <property type="evidence" value="ECO:0007669"/>
    <property type="project" value="UniProtKB-EC"/>
</dbReference>
<accession>A0A5J4G0H2</accession>
<evidence type="ECO:0000256" key="3">
    <source>
        <dbReference type="ARBA" id="ARBA00004799"/>
    </source>
</evidence>
<comment type="pathway">
    <text evidence="4">Cofactor biosynthesis; tetrahydrofolylpolyglutamate biosynthesis.</text>
</comment>
<dbReference type="Pfam" id="PF08245">
    <property type="entry name" value="Mur_ligase_M"/>
    <property type="match status" value="1"/>
</dbReference>
<dbReference type="EC" id="6.3.2.17" evidence="7"/>
<evidence type="ECO:0000256" key="20">
    <source>
        <dbReference type="ARBA" id="ARBA00049035"/>
    </source>
</evidence>
<evidence type="ECO:0000256" key="6">
    <source>
        <dbReference type="ARBA" id="ARBA00013023"/>
    </source>
</evidence>
<comment type="catalytic activity">
    <reaction evidence="21">
        <text>7,8-dihydropteroate + L-glutamate + ATP = 7,8-dihydrofolate + ADP + phosphate + H(+)</text>
        <dbReference type="Rhea" id="RHEA:23584"/>
        <dbReference type="ChEBI" id="CHEBI:15378"/>
        <dbReference type="ChEBI" id="CHEBI:17839"/>
        <dbReference type="ChEBI" id="CHEBI:29985"/>
        <dbReference type="ChEBI" id="CHEBI:30616"/>
        <dbReference type="ChEBI" id="CHEBI:43474"/>
        <dbReference type="ChEBI" id="CHEBI:57451"/>
        <dbReference type="ChEBI" id="CHEBI:456216"/>
        <dbReference type="EC" id="6.3.2.12"/>
    </reaction>
</comment>
<evidence type="ECO:0000256" key="16">
    <source>
        <dbReference type="ARBA" id="ARBA00030592"/>
    </source>
</evidence>
<dbReference type="InterPro" id="IPR036615">
    <property type="entry name" value="Mur_ligase_C_dom_sf"/>
</dbReference>
<dbReference type="InterPro" id="IPR036565">
    <property type="entry name" value="Mur-like_cat_sf"/>
</dbReference>
<dbReference type="SUPFAM" id="SSF53244">
    <property type="entry name" value="MurD-like peptide ligases, peptide-binding domain"/>
    <property type="match status" value="1"/>
</dbReference>
<evidence type="ECO:0000256" key="11">
    <source>
        <dbReference type="ARBA" id="ARBA00022741"/>
    </source>
</evidence>
<keyword evidence="9" id="KW-0436">Ligase</keyword>
<evidence type="ECO:0000256" key="15">
    <source>
        <dbReference type="ARBA" id="ARBA00030048"/>
    </source>
</evidence>
<comment type="cofactor">
    <cofactor evidence="1">
        <name>Mg(2+)</name>
        <dbReference type="ChEBI" id="CHEBI:18420"/>
    </cofactor>
</comment>
<dbReference type="Proteomes" id="UP000326994">
    <property type="component" value="Unassembled WGS sequence"/>
</dbReference>
<name>A0A5J4G0H2_9FLAO</name>
<dbReference type="Gene3D" id="3.40.1190.10">
    <property type="entry name" value="Mur-like, catalytic domain"/>
    <property type="match status" value="1"/>
</dbReference>
<evidence type="ECO:0000256" key="9">
    <source>
        <dbReference type="ARBA" id="ARBA00022598"/>
    </source>
</evidence>
<dbReference type="PANTHER" id="PTHR11136:SF0">
    <property type="entry name" value="DIHYDROFOLATE SYNTHETASE-RELATED"/>
    <property type="match status" value="1"/>
</dbReference>
<sequence>MYQRVGKSAYKADLSNTLLLANYLGNPENKFKSIHVAGTNGKGSTSHMLASILQEAGYKVGLYTSPHLKDFRERIKINGQPIAKRNVSSFVEKHKSFFKENQLSFFEMTVGLAFDYFSKEEVDIAVIEVGLGGRLDSTNIIIPEISIITNIGLDHTQFLGTTLPEIAKEKAGVIKENVPIVIGEYNTNTIAVFEQIAKEKNADLYKAFETKGALMSSDLKGDYQKNNIRTVQMAVKILKDKNFHIGIQHLAKGLQNVVKNTGLLGRWQILQKEPLIVCDTAHNKDGLQFTMRQLEKLNYRVIHIVLGFVSDKDLDEVLSLFPKHARYYFCQPAVERAMDVTILKNKATKHDLKGSVYPSVNDALNAAKKEQVNHDVVYVGGSTFVVAEVV</sequence>
<dbReference type="GO" id="GO:0004326">
    <property type="term" value="F:tetrahydrofolylpolyglutamate synthase activity"/>
    <property type="evidence" value="ECO:0007669"/>
    <property type="project" value="UniProtKB-EC"/>
</dbReference>
<dbReference type="PIRSF" id="PIRSF001563">
    <property type="entry name" value="Folylpolyglu_synth"/>
    <property type="match status" value="1"/>
</dbReference>
<proteinExistence type="inferred from homology"/>
<evidence type="ECO:0000259" key="22">
    <source>
        <dbReference type="Pfam" id="PF02875"/>
    </source>
</evidence>
<comment type="pathway">
    <text evidence="3">Cofactor biosynthesis; tetrahydrofolate biosynthesis; 7,8-dihydrofolate from 2-amino-4-hydroxy-6-hydroxymethyl-7,8-dihydropteridine diphosphate and 4-aminobenzoate: step 2/2.</text>
</comment>
<comment type="function">
    <text evidence="2">Functions in two distinct reactions of the de novo folate biosynthetic pathway. Catalyzes the addition of a glutamate residue to dihydropteroate (7,8-dihydropteroate or H2Pte) to form dihydrofolate (7,8-dihydrofolate monoglutamate or H2Pte-Glu). Also catalyzes successive additions of L-glutamate to tetrahydrofolate or 10-formyltetrahydrofolate or 5,10-methylenetetrahydrofolate, leading to folylpolyglutamate derivatives.</text>
</comment>
<dbReference type="InterPro" id="IPR001645">
    <property type="entry name" value="Folylpolyglutamate_synth"/>
</dbReference>
<dbReference type="PROSITE" id="PS01012">
    <property type="entry name" value="FOLYLPOLYGLU_SYNT_2"/>
    <property type="match status" value="1"/>
</dbReference>
<dbReference type="AlphaFoldDB" id="A0A5J4G0H2"/>
<comment type="catalytic activity">
    <reaction evidence="19">
        <text>10-formyltetrahydrofolyl-(gamma-L-Glu)(n) + L-glutamate + ATP = 10-formyltetrahydrofolyl-(gamma-L-Glu)(n+1) + ADP + phosphate + H(+)</text>
        <dbReference type="Rhea" id="RHEA:51904"/>
        <dbReference type="Rhea" id="RHEA-COMP:13088"/>
        <dbReference type="Rhea" id="RHEA-COMP:14300"/>
        <dbReference type="ChEBI" id="CHEBI:15378"/>
        <dbReference type="ChEBI" id="CHEBI:29985"/>
        <dbReference type="ChEBI" id="CHEBI:30616"/>
        <dbReference type="ChEBI" id="CHEBI:43474"/>
        <dbReference type="ChEBI" id="CHEBI:134413"/>
        <dbReference type="ChEBI" id="CHEBI:456216"/>
        <dbReference type="EC" id="6.3.2.17"/>
    </reaction>
</comment>
<evidence type="ECO:0000256" key="10">
    <source>
        <dbReference type="ARBA" id="ARBA00022723"/>
    </source>
</evidence>
<evidence type="ECO:0000256" key="1">
    <source>
        <dbReference type="ARBA" id="ARBA00001946"/>
    </source>
</evidence>
<evidence type="ECO:0000256" key="5">
    <source>
        <dbReference type="ARBA" id="ARBA00008276"/>
    </source>
</evidence>
<evidence type="ECO:0000256" key="21">
    <source>
        <dbReference type="ARBA" id="ARBA00049161"/>
    </source>
</evidence>
<keyword evidence="14" id="KW-0289">Folate biosynthesis</keyword>
<keyword evidence="12" id="KW-0067">ATP-binding</keyword>
<evidence type="ECO:0000256" key="13">
    <source>
        <dbReference type="ARBA" id="ARBA00022842"/>
    </source>
</evidence>
<dbReference type="GO" id="GO:0046872">
    <property type="term" value="F:metal ion binding"/>
    <property type="evidence" value="ECO:0007669"/>
    <property type="project" value="UniProtKB-KW"/>
</dbReference>
<evidence type="ECO:0000313" key="25">
    <source>
        <dbReference type="Proteomes" id="UP000326994"/>
    </source>
</evidence>
<evidence type="ECO:0000259" key="23">
    <source>
        <dbReference type="Pfam" id="PF08245"/>
    </source>
</evidence>
<reference evidence="24 25" key="1">
    <citation type="submission" date="2019-08" db="EMBL/GenBank/DDBJ databases">
        <title>Ulvibacter marinistellae sp. nov., isolated from a starfish, Patiria pectinifera.</title>
        <authorList>
            <person name="Kawano K."/>
            <person name="Ushijima N."/>
            <person name="Kihara M."/>
            <person name="Itoh H."/>
        </authorList>
    </citation>
    <scope>NUCLEOTIDE SEQUENCE [LARGE SCALE GENOMIC DNA]</scope>
    <source>
        <strain evidence="24 25">KK4</strain>
    </source>
</reference>
<dbReference type="RefSeq" id="WP_308645054.1">
    <property type="nucleotide sequence ID" value="NZ_BKCF01000001.1"/>
</dbReference>
<feature type="domain" description="Mur ligase C-terminal" evidence="22">
    <location>
        <begin position="265"/>
        <end position="382"/>
    </location>
</feature>
<dbReference type="PROSITE" id="PS01011">
    <property type="entry name" value="FOLYLPOLYGLU_SYNT_1"/>
    <property type="match status" value="1"/>
</dbReference>
<dbReference type="InterPro" id="IPR018109">
    <property type="entry name" value="Folylpolyglutamate_synth_CS"/>
</dbReference>
<evidence type="ECO:0000256" key="18">
    <source>
        <dbReference type="ARBA" id="ARBA00047493"/>
    </source>
</evidence>
<dbReference type="GO" id="GO:0005524">
    <property type="term" value="F:ATP binding"/>
    <property type="evidence" value="ECO:0007669"/>
    <property type="project" value="UniProtKB-KW"/>
</dbReference>
<evidence type="ECO:0000256" key="17">
    <source>
        <dbReference type="ARBA" id="ARBA00032510"/>
    </source>
</evidence>
<comment type="similarity">
    <text evidence="5">Belongs to the folylpolyglutamate synthase family.</text>
</comment>
<dbReference type="NCBIfam" id="TIGR01499">
    <property type="entry name" value="folC"/>
    <property type="match status" value="1"/>
</dbReference>
<evidence type="ECO:0000256" key="2">
    <source>
        <dbReference type="ARBA" id="ARBA00002714"/>
    </source>
</evidence>
<evidence type="ECO:0000256" key="19">
    <source>
        <dbReference type="ARBA" id="ARBA00047808"/>
    </source>
</evidence>
<keyword evidence="13" id="KW-0460">Magnesium</keyword>
<keyword evidence="10" id="KW-0479">Metal-binding</keyword>
<dbReference type="EMBL" id="BKCF01000001">
    <property type="protein sequence ID" value="GEQ85571.1"/>
    <property type="molecule type" value="Genomic_DNA"/>
</dbReference>